<gene>
    <name evidence="2" type="ORF">E2B99_04150</name>
</gene>
<dbReference type="InterPro" id="IPR012902">
    <property type="entry name" value="N_methyl_site"/>
</dbReference>
<dbReference type="Pfam" id="PF16074">
    <property type="entry name" value="PilW"/>
    <property type="match status" value="1"/>
</dbReference>
<protein>
    <submittedName>
        <fullName evidence="2">Prepilin-type N-terminal cleavage/methylation domain-containing protein</fullName>
    </submittedName>
</protein>
<feature type="transmembrane region" description="Helical" evidence="1">
    <location>
        <begin position="21"/>
        <end position="40"/>
    </location>
</feature>
<keyword evidence="1" id="KW-0812">Transmembrane</keyword>
<name>A0A4Y7XDJ5_9GAMM</name>
<evidence type="ECO:0000313" key="2">
    <source>
        <dbReference type="EMBL" id="TEU29264.1"/>
    </source>
</evidence>
<organism evidence="2 3">
    <name type="scientific">Alkanindiges illinoisensis</name>
    <dbReference type="NCBI Taxonomy" id="197183"/>
    <lineage>
        <taxon>Bacteria</taxon>
        <taxon>Pseudomonadati</taxon>
        <taxon>Pseudomonadota</taxon>
        <taxon>Gammaproteobacteria</taxon>
        <taxon>Moraxellales</taxon>
        <taxon>Moraxellaceae</taxon>
        <taxon>Alkanindiges</taxon>
    </lineage>
</organism>
<keyword evidence="3" id="KW-1185">Reference proteome</keyword>
<keyword evidence="1" id="KW-0472">Membrane</keyword>
<evidence type="ECO:0000256" key="1">
    <source>
        <dbReference type="SAM" id="Phobius"/>
    </source>
</evidence>
<dbReference type="InterPro" id="IPR032092">
    <property type="entry name" value="PilW"/>
</dbReference>
<dbReference type="Pfam" id="PF07963">
    <property type="entry name" value="N_methyl"/>
    <property type="match status" value="1"/>
</dbReference>
<evidence type="ECO:0000313" key="3">
    <source>
        <dbReference type="Proteomes" id="UP000297834"/>
    </source>
</evidence>
<dbReference type="PROSITE" id="PS00409">
    <property type="entry name" value="PROKAR_NTER_METHYL"/>
    <property type="match status" value="1"/>
</dbReference>
<proteinExistence type="predicted"/>
<comment type="caution">
    <text evidence="2">The sequence shown here is derived from an EMBL/GenBank/DDBJ whole genome shotgun (WGS) entry which is preliminary data.</text>
</comment>
<dbReference type="NCBIfam" id="TIGR02532">
    <property type="entry name" value="IV_pilin_GFxxxE"/>
    <property type="match status" value="1"/>
</dbReference>
<reference evidence="2 3" key="1">
    <citation type="submission" date="2019-03" db="EMBL/GenBank/DDBJ databases">
        <title>Alkanindiges illinoisensis: a potential pathogenic isolated from ascites of a gastric cancer patient with abdominal metastasis.</title>
        <authorList>
            <person name="Hu X."/>
            <person name="Yang B."/>
            <person name="Yan X."/>
            <person name="Lin L."/>
            <person name="Zhao H."/>
            <person name="Zhou F."/>
            <person name="Su B."/>
            <person name="Chen J."/>
            <person name="Rui Y."/>
            <person name="Wang Q."/>
            <person name="Zheng L."/>
        </authorList>
    </citation>
    <scope>NUCLEOTIDE SEQUENCE [LARGE SCALE GENOMIC DNA]</scope>
    <source>
        <strain evidence="2 3">NFYY 23406</strain>
    </source>
</reference>
<dbReference type="AlphaFoldDB" id="A0A4Y7XDJ5"/>
<accession>A0A4Y7XDJ5</accession>
<dbReference type="OrthoDB" id="6712892at2"/>
<dbReference type="EMBL" id="SNTY01000014">
    <property type="protein sequence ID" value="TEU29264.1"/>
    <property type="molecule type" value="Genomic_DNA"/>
</dbReference>
<dbReference type="RefSeq" id="WP_134243716.1">
    <property type="nucleotide sequence ID" value="NZ_SNTY01000014.1"/>
</dbReference>
<keyword evidence="1" id="KW-1133">Transmembrane helix</keyword>
<dbReference type="Proteomes" id="UP000297834">
    <property type="component" value="Unassembled WGS sequence"/>
</dbReference>
<dbReference type="GO" id="GO:0043683">
    <property type="term" value="P:type IV pilus assembly"/>
    <property type="evidence" value="ECO:0007669"/>
    <property type="project" value="InterPro"/>
</dbReference>
<sequence>MSYFNTTHTKAKQTGFTLVELMVSIVLGLLLVAAAVQLFINGQIAYKVQQAGAAVQDSGIFGFSYISQSIRLANYGNIGAMNDETLFGGIVLSGAVASTTPARDGNLKGLKVNSAVISGDNYLTTNALQDSAYGDKSDQLVIMYQAPRDMQNCKGENVTGPVRTVTTYTPGQYVIERYYIKTTGTLTAPDAALYCDSAIFTDNETTRKSTGIAISDYGSGGVMIINHVDMMRIQLITRTTSGTQTMPINTYRSLSIQDKDDTTTPKKLKTSRPAIVGINLGLLIRSTDKAGNADGAKTYTILDKSVTAPDDGYLRKAYITTIALRNGGINGEVIVND</sequence>